<comment type="caution">
    <text evidence="3">The sequence shown here is derived from an EMBL/GenBank/DDBJ whole genome shotgun (WGS) entry which is preliminary data.</text>
</comment>
<dbReference type="Gene3D" id="3.40.50.1820">
    <property type="entry name" value="alpha/beta hydrolase"/>
    <property type="match status" value="1"/>
</dbReference>
<protein>
    <recommendedName>
        <fullName evidence="2">AB hydrolase-1 domain-containing protein</fullName>
    </recommendedName>
</protein>
<accession>A0A5C6M4G4</accession>
<dbReference type="Proteomes" id="UP000321083">
    <property type="component" value="Unassembled WGS sequence"/>
</dbReference>
<reference evidence="3 4" key="1">
    <citation type="submission" date="2019-08" db="EMBL/GenBank/DDBJ databases">
        <title>100 year-old enigma solved: identification of Planctomyces bekefii, the type genus and species of the phylum Planctomycetes.</title>
        <authorList>
            <person name="Svetlana D.N."/>
            <person name="Overmann J."/>
        </authorList>
    </citation>
    <scope>NUCLEOTIDE SEQUENCE [LARGE SCALE GENOMIC DNA]</scope>
    <source>
        <strain evidence="3">Phe10_nw2017</strain>
    </source>
</reference>
<evidence type="ECO:0000313" key="4">
    <source>
        <dbReference type="Proteomes" id="UP000321083"/>
    </source>
</evidence>
<dbReference type="AlphaFoldDB" id="A0A5C6M4G4"/>
<sequence length="284" mass="31154">MVLVRTLLMAVLIVMGLLAFFQRRIMYPATQAERLPVAAFPETARQFSEAADLRLRTADGAEIGAWYLRSKAGRNSRLMLLFHGNAGHRAGRTGWYRLAAGFQCDVLAIDYHGYGDSEGSPTEQHLINDAQAAWQHATGALGYRPEQIVITGESLGGGVAVRLAADVCRGGQKPHGLLLVATFDSMLNAAGFHFPWLPVGRLLLDRFHSDQQIADVTCRIVQYHGDQDTVVPLPLGQQLHQRAPAVSVDGVPRQFRLLPGSGHNGLLQQHAVTFRRELGDLFSE</sequence>
<reference evidence="3 4" key="2">
    <citation type="submission" date="2019-08" db="EMBL/GenBank/DDBJ databases">
        <authorList>
            <person name="Henke P."/>
        </authorList>
    </citation>
    <scope>NUCLEOTIDE SEQUENCE [LARGE SCALE GENOMIC DNA]</scope>
    <source>
        <strain evidence="3">Phe10_nw2017</strain>
    </source>
</reference>
<gene>
    <name evidence="3" type="ORF">E3A20_17890</name>
</gene>
<organism evidence="3 4">
    <name type="scientific">Planctomyces bekefii</name>
    <dbReference type="NCBI Taxonomy" id="1653850"/>
    <lineage>
        <taxon>Bacteria</taxon>
        <taxon>Pseudomonadati</taxon>
        <taxon>Planctomycetota</taxon>
        <taxon>Planctomycetia</taxon>
        <taxon>Planctomycetales</taxon>
        <taxon>Planctomycetaceae</taxon>
        <taxon>Planctomyces</taxon>
    </lineage>
</organism>
<keyword evidence="1" id="KW-0812">Transmembrane</keyword>
<dbReference type="InterPro" id="IPR000073">
    <property type="entry name" value="AB_hydrolase_1"/>
</dbReference>
<dbReference type="EMBL" id="SRHE01000396">
    <property type="protein sequence ID" value="TWW09083.1"/>
    <property type="molecule type" value="Genomic_DNA"/>
</dbReference>
<evidence type="ECO:0000256" key="1">
    <source>
        <dbReference type="SAM" id="Phobius"/>
    </source>
</evidence>
<keyword evidence="1" id="KW-0472">Membrane</keyword>
<proteinExistence type="predicted"/>
<keyword evidence="1" id="KW-1133">Transmembrane helix</keyword>
<evidence type="ECO:0000313" key="3">
    <source>
        <dbReference type="EMBL" id="TWW09083.1"/>
    </source>
</evidence>
<name>A0A5C6M4G4_9PLAN</name>
<dbReference type="PANTHER" id="PTHR12277">
    <property type="entry name" value="ALPHA/BETA HYDROLASE DOMAIN-CONTAINING PROTEIN"/>
    <property type="match status" value="1"/>
</dbReference>
<evidence type="ECO:0000259" key="2">
    <source>
        <dbReference type="Pfam" id="PF00561"/>
    </source>
</evidence>
<feature type="domain" description="AB hydrolase-1" evidence="2">
    <location>
        <begin position="78"/>
        <end position="182"/>
    </location>
</feature>
<dbReference type="InterPro" id="IPR029058">
    <property type="entry name" value="AB_hydrolase_fold"/>
</dbReference>
<dbReference type="PANTHER" id="PTHR12277:SF81">
    <property type="entry name" value="PROTEIN ABHD13"/>
    <property type="match status" value="1"/>
</dbReference>
<keyword evidence="4" id="KW-1185">Reference proteome</keyword>
<dbReference type="Pfam" id="PF00561">
    <property type="entry name" value="Abhydrolase_1"/>
    <property type="match status" value="1"/>
</dbReference>
<feature type="transmembrane region" description="Helical" evidence="1">
    <location>
        <begin position="6"/>
        <end position="21"/>
    </location>
</feature>
<dbReference type="SUPFAM" id="SSF53474">
    <property type="entry name" value="alpha/beta-Hydrolases"/>
    <property type="match status" value="1"/>
</dbReference>